<keyword evidence="2" id="KW-1185">Reference proteome</keyword>
<gene>
    <name evidence="1" type="ORF">BGK67_25185</name>
</gene>
<comment type="caution">
    <text evidence="1">The sequence shown here is derived from an EMBL/GenBank/DDBJ whole genome shotgun (WGS) entry which is preliminary data.</text>
</comment>
<organism evidence="1 2">
    <name type="scientific">Streptomyces subrutilus</name>
    <dbReference type="NCBI Taxonomy" id="36818"/>
    <lineage>
        <taxon>Bacteria</taxon>
        <taxon>Bacillati</taxon>
        <taxon>Actinomycetota</taxon>
        <taxon>Actinomycetes</taxon>
        <taxon>Kitasatosporales</taxon>
        <taxon>Streptomycetaceae</taxon>
        <taxon>Streptomyces</taxon>
    </lineage>
</organism>
<sequence length="138" mass="15089">MDFTSILESATAVVSGIVAIDGATPTARAWWAKLFKGATPEEQTTALELFDDRTSTIRSNSNAADECATPETDAAAEGYYNHAIAELAEHLARHLDAHRELLPDLYELRDKVIKIQQENNVEKGQAGVFNGPITNNFN</sequence>
<reference evidence="1 2" key="1">
    <citation type="submission" date="2016-08" db="EMBL/GenBank/DDBJ databases">
        <title>The complete genome of Streptomyces subrutilus 10-1-1.</title>
        <authorList>
            <person name="Chen X."/>
        </authorList>
    </citation>
    <scope>NUCLEOTIDE SEQUENCE [LARGE SCALE GENOMIC DNA]</scope>
    <source>
        <strain evidence="1 2">10-1-1</strain>
    </source>
</reference>
<evidence type="ECO:0000313" key="1">
    <source>
        <dbReference type="EMBL" id="OEJ34190.1"/>
    </source>
</evidence>
<dbReference type="EMBL" id="MEHK01000001">
    <property type="protein sequence ID" value="OEJ34190.1"/>
    <property type="molecule type" value="Genomic_DNA"/>
</dbReference>
<dbReference type="Proteomes" id="UP000095705">
    <property type="component" value="Unassembled WGS sequence"/>
</dbReference>
<name>A0A1E5PXJ1_9ACTN</name>
<proteinExistence type="predicted"/>
<evidence type="ECO:0000313" key="2">
    <source>
        <dbReference type="Proteomes" id="UP000095705"/>
    </source>
</evidence>
<accession>A0A1E5PXJ1</accession>
<dbReference type="AlphaFoldDB" id="A0A1E5PXJ1"/>
<protein>
    <submittedName>
        <fullName evidence="1">Uncharacterized protein</fullName>
    </submittedName>
</protein>
<dbReference type="RefSeq" id="WP_069922384.1">
    <property type="nucleotide sequence ID" value="NZ_MEHK01000001.1"/>
</dbReference>